<dbReference type="InterPro" id="IPR028082">
    <property type="entry name" value="Peripla_BP_I"/>
</dbReference>
<dbReference type="RefSeq" id="WP_379014981.1">
    <property type="nucleotide sequence ID" value="NZ_JBHSDC010000027.1"/>
</dbReference>
<evidence type="ECO:0000256" key="1">
    <source>
        <dbReference type="SAM" id="SignalP"/>
    </source>
</evidence>
<dbReference type="Gene3D" id="3.40.50.2300">
    <property type="match status" value="2"/>
</dbReference>
<protein>
    <recommendedName>
        <fullName evidence="4">Leucine-binding protein domain-containing protein</fullName>
    </recommendedName>
</protein>
<sequence>MKQYFYCVFTMFIALVTSSLKAQQPLKVAVFAPIYTDSAFDGNNYKLGNNNLPKTILPGLEFYNGVMLAVDSLKAEGKSVEVLFYDSKGSESIYTIIRKPEFQNIAMIIACFNNRNDVKPLADIALHRNIPIISETFPNDGGVTDNPFFVLINTALKTHIEEIHKYVQRNYSTNNIVYVKRKGALEDMLYNIFSASNKKTAALPLKFKTIELNDNFSSADLNSQLDSVKQNLVICGSLNETFGVNLVKSISSDKNYAATVVGMPTWDGLRELDKSDCNGVTMVYTTSYNFPRNLPVIANISQAYRSKLLARPSDMVLKGYESMYHFTSLLLAYPTDIINHLSDKAFKISNDFIIEPQKSATDASKINYLENKKIYFIKKLDGNYK</sequence>
<name>A0ABV8PXU8_9BACT</name>
<accession>A0ABV8PXU8</accession>
<dbReference type="Proteomes" id="UP001595906">
    <property type="component" value="Unassembled WGS sequence"/>
</dbReference>
<keyword evidence="1" id="KW-0732">Signal</keyword>
<keyword evidence="3" id="KW-1185">Reference proteome</keyword>
<comment type="caution">
    <text evidence="2">The sequence shown here is derived from an EMBL/GenBank/DDBJ whole genome shotgun (WGS) entry which is preliminary data.</text>
</comment>
<reference evidence="3" key="1">
    <citation type="journal article" date="2019" name="Int. J. Syst. Evol. Microbiol.">
        <title>The Global Catalogue of Microorganisms (GCM) 10K type strain sequencing project: providing services to taxonomists for standard genome sequencing and annotation.</title>
        <authorList>
            <consortium name="The Broad Institute Genomics Platform"/>
            <consortium name="The Broad Institute Genome Sequencing Center for Infectious Disease"/>
            <person name="Wu L."/>
            <person name="Ma J."/>
        </authorList>
    </citation>
    <scope>NUCLEOTIDE SEQUENCE [LARGE SCALE GENOMIC DNA]</scope>
    <source>
        <strain evidence="3">CECT 8010</strain>
    </source>
</reference>
<gene>
    <name evidence="2" type="ORF">ACFOW1_13605</name>
</gene>
<dbReference type="EMBL" id="JBHSDC010000027">
    <property type="protein sequence ID" value="MFC4232933.1"/>
    <property type="molecule type" value="Genomic_DNA"/>
</dbReference>
<evidence type="ECO:0008006" key="4">
    <source>
        <dbReference type="Google" id="ProtNLM"/>
    </source>
</evidence>
<organism evidence="2 3">
    <name type="scientific">Parasediminibacterium paludis</name>
    <dbReference type="NCBI Taxonomy" id="908966"/>
    <lineage>
        <taxon>Bacteria</taxon>
        <taxon>Pseudomonadati</taxon>
        <taxon>Bacteroidota</taxon>
        <taxon>Chitinophagia</taxon>
        <taxon>Chitinophagales</taxon>
        <taxon>Chitinophagaceae</taxon>
        <taxon>Parasediminibacterium</taxon>
    </lineage>
</organism>
<evidence type="ECO:0000313" key="3">
    <source>
        <dbReference type="Proteomes" id="UP001595906"/>
    </source>
</evidence>
<feature type="chain" id="PRO_5045495592" description="Leucine-binding protein domain-containing protein" evidence="1">
    <location>
        <begin position="23"/>
        <end position="385"/>
    </location>
</feature>
<dbReference type="SUPFAM" id="SSF53822">
    <property type="entry name" value="Periplasmic binding protein-like I"/>
    <property type="match status" value="1"/>
</dbReference>
<proteinExistence type="predicted"/>
<feature type="signal peptide" evidence="1">
    <location>
        <begin position="1"/>
        <end position="22"/>
    </location>
</feature>
<evidence type="ECO:0000313" key="2">
    <source>
        <dbReference type="EMBL" id="MFC4232933.1"/>
    </source>
</evidence>